<proteinExistence type="predicted"/>
<keyword evidence="2" id="KW-1185">Reference proteome</keyword>
<sequence length="66" mass="6970">MMAGGGALHGVVTATLAAWLVDRADTARARREEITQENVGRLGGEIAALREEVRRLGESLAPRDAG</sequence>
<accession>A0ABX8S729</accession>
<dbReference type="Gene3D" id="1.20.5.110">
    <property type="match status" value="1"/>
</dbReference>
<dbReference type="EMBL" id="CP079105">
    <property type="protein sequence ID" value="QXQ12315.1"/>
    <property type="molecule type" value="Genomic_DNA"/>
</dbReference>
<reference evidence="1" key="1">
    <citation type="submission" date="2021-07" db="EMBL/GenBank/DDBJ databases">
        <title>Candidatus Kaistella beijingensis sp. nov. isolated from a municipal wastewater treatment plant is involved in sludge foaming.</title>
        <authorList>
            <person name="Song Y."/>
            <person name="Liu S.-J."/>
        </authorList>
    </citation>
    <scope>NUCLEOTIDE SEQUENCE</scope>
    <source>
        <strain evidence="1">DSM 43998</strain>
    </source>
</reference>
<protein>
    <submittedName>
        <fullName evidence="1">Uncharacterized protein</fullName>
    </submittedName>
</protein>
<evidence type="ECO:0000313" key="2">
    <source>
        <dbReference type="Proteomes" id="UP000887023"/>
    </source>
</evidence>
<dbReference type="Proteomes" id="UP000887023">
    <property type="component" value="Chromosome"/>
</dbReference>
<dbReference type="RefSeq" id="WP_157079785.1">
    <property type="nucleotide sequence ID" value="NZ_CBCRUZ010000001.1"/>
</dbReference>
<organism evidence="1 2">
    <name type="scientific">Skermania pinensis</name>
    <dbReference type="NCBI Taxonomy" id="39122"/>
    <lineage>
        <taxon>Bacteria</taxon>
        <taxon>Bacillati</taxon>
        <taxon>Actinomycetota</taxon>
        <taxon>Actinomycetes</taxon>
        <taxon>Mycobacteriales</taxon>
        <taxon>Gordoniaceae</taxon>
        <taxon>Skermania</taxon>
    </lineage>
</organism>
<evidence type="ECO:0000313" key="1">
    <source>
        <dbReference type="EMBL" id="QXQ12315.1"/>
    </source>
</evidence>
<name>A0ABX8S729_9ACTN</name>
<gene>
    <name evidence="1" type="ORF">KV203_09890</name>
</gene>